<keyword evidence="6" id="KW-0479">Metal-binding</keyword>
<dbReference type="Proteomes" id="UP000275076">
    <property type="component" value="Unassembled WGS sequence"/>
</dbReference>
<dbReference type="InterPro" id="IPR003730">
    <property type="entry name" value="Cu_polyphenol_OxRdtase"/>
</dbReference>
<comment type="similarity">
    <text evidence="4 12">Belongs to the purine nucleoside phosphorylase YfiH/LACC1 family.</text>
</comment>
<dbReference type="GO" id="GO:0017061">
    <property type="term" value="F:S-methyl-5-thioadenosine phosphorylase activity"/>
    <property type="evidence" value="ECO:0007669"/>
    <property type="project" value="UniProtKB-EC"/>
</dbReference>
<protein>
    <recommendedName>
        <fullName evidence="12">Purine nucleoside phosphorylase</fullName>
    </recommendedName>
</protein>
<dbReference type="GO" id="GO:0016787">
    <property type="term" value="F:hydrolase activity"/>
    <property type="evidence" value="ECO:0007669"/>
    <property type="project" value="UniProtKB-KW"/>
</dbReference>
<sequence length="276" mass="30754">MKNDPFLRQEESHFLLKEAPFGENAHVTAGMTTRLNGVGNAPYDTLNMAFHVGDESDAVLANRERVAKAIGFPLTEWVAAEQVHKADIVKVSKQDKGKGAWKREESVGNFDGMYTSEKGVLLVSFYADCVPLIFFAPKQEYVGVAHAGWKGTSLNIGGALVTKWIEREGINPEGIYAAIGPSISEEVYEVDEHVIEQMEQVLPEEKPPPWTKSRPNHWLLDVKEMNRILLNSAGVPLSNIFKSSHCTYSEPETFFSHRQSDGTTGRMMAFIGINER</sequence>
<dbReference type="PANTHER" id="PTHR30616">
    <property type="entry name" value="UNCHARACTERIZED PROTEIN YFIH"/>
    <property type="match status" value="1"/>
</dbReference>
<evidence type="ECO:0000256" key="1">
    <source>
        <dbReference type="ARBA" id="ARBA00000553"/>
    </source>
</evidence>
<organism evidence="13 14">
    <name type="scientific">Salibacterium salarium</name>
    <dbReference type="NCBI Taxonomy" id="284579"/>
    <lineage>
        <taxon>Bacteria</taxon>
        <taxon>Bacillati</taxon>
        <taxon>Bacillota</taxon>
        <taxon>Bacilli</taxon>
        <taxon>Bacillales</taxon>
        <taxon>Bacillaceae</taxon>
    </lineage>
</organism>
<evidence type="ECO:0000256" key="4">
    <source>
        <dbReference type="ARBA" id="ARBA00007353"/>
    </source>
</evidence>
<evidence type="ECO:0000256" key="7">
    <source>
        <dbReference type="ARBA" id="ARBA00022801"/>
    </source>
</evidence>
<evidence type="ECO:0000256" key="11">
    <source>
        <dbReference type="ARBA" id="ARBA00049893"/>
    </source>
</evidence>
<dbReference type="NCBIfam" id="TIGR00726">
    <property type="entry name" value="peptidoglycan editing factor PgeF"/>
    <property type="match status" value="1"/>
</dbReference>
<comment type="catalytic activity">
    <reaction evidence="1">
        <text>inosine + phosphate = alpha-D-ribose 1-phosphate + hypoxanthine</text>
        <dbReference type="Rhea" id="RHEA:27646"/>
        <dbReference type="ChEBI" id="CHEBI:17368"/>
        <dbReference type="ChEBI" id="CHEBI:17596"/>
        <dbReference type="ChEBI" id="CHEBI:43474"/>
        <dbReference type="ChEBI" id="CHEBI:57720"/>
        <dbReference type="EC" id="2.4.2.1"/>
    </reaction>
    <physiologicalReaction direction="left-to-right" evidence="1">
        <dbReference type="Rhea" id="RHEA:27647"/>
    </physiologicalReaction>
</comment>
<dbReference type="RefSeq" id="WP_125558705.1">
    <property type="nucleotide sequence ID" value="NZ_RBVX01000025.1"/>
</dbReference>
<keyword evidence="5" id="KW-0808">Transferase</keyword>
<evidence type="ECO:0000256" key="2">
    <source>
        <dbReference type="ARBA" id="ARBA00001947"/>
    </source>
</evidence>
<keyword evidence="14" id="KW-1185">Reference proteome</keyword>
<dbReference type="InterPro" id="IPR011324">
    <property type="entry name" value="Cytotoxic_necrot_fac-like_cat"/>
</dbReference>
<evidence type="ECO:0000256" key="6">
    <source>
        <dbReference type="ARBA" id="ARBA00022723"/>
    </source>
</evidence>
<comment type="cofactor">
    <cofactor evidence="2">
        <name>Zn(2+)</name>
        <dbReference type="ChEBI" id="CHEBI:29105"/>
    </cofactor>
</comment>
<dbReference type="AlphaFoldDB" id="A0A428MYZ1"/>
<evidence type="ECO:0000256" key="8">
    <source>
        <dbReference type="ARBA" id="ARBA00022833"/>
    </source>
</evidence>
<comment type="catalytic activity">
    <reaction evidence="11">
        <text>S-methyl-5'-thioadenosine + phosphate = 5-(methylsulfanyl)-alpha-D-ribose 1-phosphate + adenine</text>
        <dbReference type="Rhea" id="RHEA:11852"/>
        <dbReference type="ChEBI" id="CHEBI:16708"/>
        <dbReference type="ChEBI" id="CHEBI:17509"/>
        <dbReference type="ChEBI" id="CHEBI:43474"/>
        <dbReference type="ChEBI" id="CHEBI:58533"/>
        <dbReference type="EC" id="2.4.2.28"/>
    </reaction>
    <physiologicalReaction direction="left-to-right" evidence="11">
        <dbReference type="Rhea" id="RHEA:11853"/>
    </physiologicalReaction>
</comment>
<evidence type="ECO:0000256" key="10">
    <source>
        <dbReference type="ARBA" id="ARBA00048968"/>
    </source>
</evidence>
<comment type="function">
    <text evidence="3">Purine nucleoside enzyme that catalyzes the phosphorolysis of adenosine and inosine nucleosides, yielding D-ribose 1-phosphate and the respective free bases, adenine and hypoxanthine. Also catalyzes the phosphorolysis of S-methyl-5'-thioadenosine into adenine and S-methyl-5-thio-alpha-D-ribose 1-phosphate. Also has adenosine deaminase activity.</text>
</comment>
<evidence type="ECO:0000256" key="3">
    <source>
        <dbReference type="ARBA" id="ARBA00003215"/>
    </source>
</evidence>
<dbReference type="PANTHER" id="PTHR30616:SF2">
    <property type="entry name" value="PURINE NUCLEOSIDE PHOSPHORYLASE LACC1"/>
    <property type="match status" value="1"/>
</dbReference>
<evidence type="ECO:0000256" key="5">
    <source>
        <dbReference type="ARBA" id="ARBA00022679"/>
    </source>
</evidence>
<evidence type="ECO:0000313" key="13">
    <source>
        <dbReference type="EMBL" id="RSL31355.1"/>
    </source>
</evidence>
<dbReference type="Pfam" id="PF02578">
    <property type="entry name" value="Cu-oxidase_4"/>
    <property type="match status" value="1"/>
</dbReference>
<dbReference type="SUPFAM" id="SSF64438">
    <property type="entry name" value="CNF1/YfiH-like putative cysteine hydrolases"/>
    <property type="match status" value="1"/>
</dbReference>
<dbReference type="InterPro" id="IPR038371">
    <property type="entry name" value="Cu_polyphenol_OxRdtase_sf"/>
</dbReference>
<reference evidence="13 14" key="1">
    <citation type="submission" date="2018-10" db="EMBL/GenBank/DDBJ databases">
        <title>Draft genome sequence of Bacillus salarius IM0101, isolated from a hypersaline soil in Inner Mongolia, China.</title>
        <authorList>
            <person name="Yamprayoonswat W."/>
            <person name="Boonvisut S."/>
            <person name="Jumpathong W."/>
            <person name="Sittihan S."/>
            <person name="Ruangsuj P."/>
            <person name="Wanthongcharoen S."/>
            <person name="Thongpramul N."/>
            <person name="Pimmason S."/>
            <person name="Yu B."/>
            <person name="Yasawong M."/>
        </authorList>
    </citation>
    <scope>NUCLEOTIDE SEQUENCE [LARGE SCALE GENOMIC DNA]</scope>
    <source>
        <strain evidence="13 14">IM0101</strain>
    </source>
</reference>
<comment type="catalytic activity">
    <reaction evidence="10">
        <text>adenosine + phosphate = alpha-D-ribose 1-phosphate + adenine</text>
        <dbReference type="Rhea" id="RHEA:27642"/>
        <dbReference type="ChEBI" id="CHEBI:16335"/>
        <dbReference type="ChEBI" id="CHEBI:16708"/>
        <dbReference type="ChEBI" id="CHEBI:43474"/>
        <dbReference type="ChEBI" id="CHEBI:57720"/>
        <dbReference type="EC" id="2.4.2.1"/>
    </reaction>
    <physiologicalReaction direction="left-to-right" evidence="10">
        <dbReference type="Rhea" id="RHEA:27643"/>
    </physiologicalReaction>
</comment>
<evidence type="ECO:0000256" key="9">
    <source>
        <dbReference type="ARBA" id="ARBA00047989"/>
    </source>
</evidence>
<comment type="caution">
    <text evidence="13">The sequence shown here is derived from an EMBL/GenBank/DDBJ whole genome shotgun (WGS) entry which is preliminary data.</text>
</comment>
<keyword evidence="8" id="KW-0862">Zinc</keyword>
<evidence type="ECO:0000256" key="12">
    <source>
        <dbReference type="RuleBase" id="RU361274"/>
    </source>
</evidence>
<dbReference type="GO" id="GO:0005507">
    <property type="term" value="F:copper ion binding"/>
    <property type="evidence" value="ECO:0007669"/>
    <property type="project" value="TreeGrafter"/>
</dbReference>
<evidence type="ECO:0000313" key="14">
    <source>
        <dbReference type="Proteomes" id="UP000275076"/>
    </source>
</evidence>
<keyword evidence="7" id="KW-0378">Hydrolase</keyword>
<proteinExistence type="inferred from homology"/>
<dbReference type="Gene3D" id="3.60.140.10">
    <property type="entry name" value="CNF1/YfiH-like putative cysteine hydrolases"/>
    <property type="match status" value="1"/>
</dbReference>
<name>A0A428MYZ1_9BACI</name>
<dbReference type="EMBL" id="RBVX01000025">
    <property type="protein sequence ID" value="RSL31355.1"/>
    <property type="molecule type" value="Genomic_DNA"/>
</dbReference>
<comment type="catalytic activity">
    <reaction evidence="9">
        <text>adenosine + H2O + H(+) = inosine + NH4(+)</text>
        <dbReference type="Rhea" id="RHEA:24408"/>
        <dbReference type="ChEBI" id="CHEBI:15377"/>
        <dbReference type="ChEBI" id="CHEBI:15378"/>
        <dbReference type="ChEBI" id="CHEBI:16335"/>
        <dbReference type="ChEBI" id="CHEBI:17596"/>
        <dbReference type="ChEBI" id="CHEBI:28938"/>
        <dbReference type="EC" id="3.5.4.4"/>
    </reaction>
    <physiologicalReaction direction="left-to-right" evidence="9">
        <dbReference type="Rhea" id="RHEA:24409"/>
    </physiologicalReaction>
</comment>
<accession>A0A428MYZ1</accession>
<dbReference type="CDD" id="cd16833">
    <property type="entry name" value="YfiH"/>
    <property type="match status" value="1"/>
</dbReference>
<dbReference type="OrthoDB" id="4279at2"/>
<gene>
    <name evidence="13" type="primary">pgeF</name>
    <name evidence="13" type="ORF">D7Z54_21060</name>
</gene>